<comment type="subcellular location">
    <subcellularLocation>
        <location evidence="2">Membrane</location>
    </subcellularLocation>
</comment>
<dbReference type="SUPFAM" id="SSF158472">
    <property type="entry name" value="HAMP domain-like"/>
    <property type="match status" value="1"/>
</dbReference>
<dbReference type="Gene3D" id="1.10.287.130">
    <property type="match status" value="1"/>
</dbReference>
<evidence type="ECO:0000256" key="7">
    <source>
        <dbReference type="ARBA" id="ARBA00022777"/>
    </source>
</evidence>
<dbReference type="FunFam" id="1.10.287.130:FF:000001">
    <property type="entry name" value="Two-component sensor histidine kinase"/>
    <property type="match status" value="1"/>
</dbReference>
<dbReference type="AlphaFoldDB" id="A0A858RRU5"/>
<evidence type="ECO:0000313" key="14">
    <source>
        <dbReference type="EMBL" id="QJE98663.1"/>
    </source>
</evidence>
<dbReference type="InterPro" id="IPR050428">
    <property type="entry name" value="TCS_sensor_his_kinase"/>
</dbReference>
<dbReference type="Pfam" id="PF02518">
    <property type="entry name" value="HATPase_c"/>
    <property type="match status" value="1"/>
</dbReference>
<comment type="catalytic activity">
    <reaction evidence="1">
        <text>ATP + protein L-histidine = ADP + protein N-phospho-L-histidine.</text>
        <dbReference type="EC" id="2.7.13.3"/>
    </reaction>
</comment>
<evidence type="ECO:0000256" key="6">
    <source>
        <dbReference type="ARBA" id="ARBA00022692"/>
    </source>
</evidence>
<dbReference type="CDD" id="cd00082">
    <property type="entry name" value="HisKA"/>
    <property type="match status" value="1"/>
</dbReference>
<evidence type="ECO:0000256" key="11">
    <source>
        <dbReference type="SAM" id="Phobius"/>
    </source>
</evidence>
<dbReference type="Gene3D" id="3.30.565.10">
    <property type="entry name" value="Histidine kinase-like ATPase, C-terminal domain"/>
    <property type="match status" value="1"/>
</dbReference>
<dbReference type="FunFam" id="3.30.565.10:FF:000006">
    <property type="entry name" value="Sensor histidine kinase WalK"/>
    <property type="match status" value="1"/>
</dbReference>
<evidence type="ECO:0000256" key="8">
    <source>
        <dbReference type="ARBA" id="ARBA00022989"/>
    </source>
</evidence>
<organism evidence="14 15">
    <name type="scientific">Luteolibacter luteus</name>
    <dbReference type="NCBI Taxonomy" id="2728835"/>
    <lineage>
        <taxon>Bacteria</taxon>
        <taxon>Pseudomonadati</taxon>
        <taxon>Verrucomicrobiota</taxon>
        <taxon>Verrucomicrobiia</taxon>
        <taxon>Verrucomicrobiales</taxon>
        <taxon>Verrucomicrobiaceae</taxon>
        <taxon>Luteolibacter</taxon>
    </lineage>
</organism>
<dbReference type="InterPro" id="IPR036890">
    <property type="entry name" value="HATPase_C_sf"/>
</dbReference>
<keyword evidence="8 11" id="KW-1133">Transmembrane helix</keyword>
<dbReference type="InterPro" id="IPR005467">
    <property type="entry name" value="His_kinase_dom"/>
</dbReference>
<keyword evidence="15" id="KW-1185">Reference proteome</keyword>
<feature type="transmembrane region" description="Helical" evidence="11">
    <location>
        <begin position="12"/>
        <end position="35"/>
    </location>
</feature>
<evidence type="ECO:0000256" key="3">
    <source>
        <dbReference type="ARBA" id="ARBA00012438"/>
    </source>
</evidence>
<dbReference type="PROSITE" id="PS50109">
    <property type="entry name" value="HIS_KIN"/>
    <property type="match status" value="1"/>
</dbReference>
<evidence type="ECO:0000256" key="5">
    <source>
        <dbReference type="ARBA" id="ARBA00022679"/>
    </source>
</evidence>
<dbReference type="InterPro" id="IPR003661">
    <property type="entry name" value="HisK_dim/P_dom"/>
</dbReference>
<evidence type="ECO:0000256" key="9">
    <source>
        <dbReference type="ARBA" id="ARBA00023012"/>
    </source>
</evidence>
<evidence type="ECO:0000259" key="13">
    <source>
        <dbReference type="PROSITE" id="PS50885"/>
    </source>
</evidence>
<dbReference type="PANTHER" id="PTHR45436:SF5">
    <property type="entry name" value="SENSOR HISTIDINE KINASE TRCS"/>
    <property type="match status" value="1"/>
</dbReference>
<proteinExistence type="predicted"/>
<keyword evidence="4" id="KW-0597">Phosphoprotein</keyword>
<keyword evidence="9" id="KW-0902">Two-component regulatory system</keyword>
<feature type="domain" description="HAMP" evidence="13">
    <location>
        <begin position="197"/>
        <end position="250"/>
    </location>
</feature>
<reference evidence="14 15" key="1">
    <citation type="submission" date="2020-04" db="EMBL/GenBank/DDBJ databases">
        <title>Luteolibacter sp. G-1-1-1 isolated from soil.</title>
        <authorList>
            <person name="Dahal R.H."/>
        </authorList>
    </citation>
    <scope>NUCLEOTIDE SEQUENCE [LARGE SCALE GENOMIC DNA]</scope>
    <source>
        <strain evidence="14 15">G-1-1-1</strain>
    </source>
</reference>
<evidence type="ECO:0000313" key="15">
    <source>
        <dbReference type="Proteomes" id="UP000501812"/>
    </source>
</evidence>
<feature type="domain" description="Histidine kinase" evidence="12">
    <location>
        <begin position="258"/>
        <end position="473"/>
    </location>
</feature>
<evidence type="ECO:0000259" key="12">
    <source>
        <dbReference type="PROSITE" id="PS50109"/>
    </source>
</evidence>
<evidence type="ECO:0000256" key="2">
    <source>
        <dbReference type="ARBA" id="ARBA00004370"/>
    </source>
</evidence>
<gene>
    <name evidence="14" type="ORF">HHL09_23715</name>
</gene>
<keyword evidence="10 11" id="KW-0472">Membrane</keyword>
<dbReference type="PRINTS" id="PR00344">
    <property type="entry name" value="BCTRLSENSOR"/>
</dbReference>
<dbReference type="PROSITE" id="PS50885">
    <property type="entry name" value="HAMP"/>
    <property type="match status" value="1"/>
</dbReference>
<evidence type="ECO:0000256" key="4">
    <source>
        <dbReference type="ARBA" id="ARBA00022553"/>
    </source>
</evidence>
<dbReference type="EC" id="2.7.13.3" evidence="3"/>
<dbReference type="RefSeq" id="WP_169457150.1">
    <property type="nucleotide sequence ID" value="NZ_CP051774.1"/>
</dbReference>
<keyword evidence="6 11" id="KW-0812">Transmembrane</keyword>
<dbReference type="Pfam" id="PF00512">
    <property type="entry name" value="HisKA"/>
    <property type="match status" value="1"/>
</dbReference>
<dbReference type="Gene3D" id="6.10.340.10">
    <property type="match status" value="1"/>
</dbReference>
<dbReference type="InterPro" id="IPR004358">
    <property type="entry name" value="Sig_transdc_His_kin-like_C"/>
</dbReference>
<dbReference type="InterPro" id="IPR036097">
    <property type="entry name" value="HisK_dim/P_sf"/>
</dbReference>
<dbReference type="SUPFAM" id="SSF47384">
    <property type="entry name" value="Homodimeric domain of signal transducing histidine kinase"/>
    <property type="match status" value="1"/>
</dbReference>
<keyword evidence="7" id="KW-0418">Kinase</keyword>
<dbReference type="SMART" id="SM00304">
    <property type="entry name" value="HAMP"/>
    <property type="match status" value="1"/>
</dbReference>
<sequence>MKRLFQSVRWRLLLWYALILLGLITGLCLLAYRLADNDRLSQIDREIRNFQSTFFRSLFASRPLPKKDTPPSYDEIRDRLRDPGEVSAFPPELHALFEGGSGGNYLAFWDSDGTPLFISANAPSCLKPPKLPKDDTHYILRENYREHHRTNSSGMSSIIGREISAEQSDLLRFTLLLTLGGGAVWLAGLGGGWWLTGRALKPIDTIGRTASRIAAGNLDERIEIASTDNELDRLGHVLNDTFDRLSTAIERQKRFTADASHELRTPVTIILSETQRALKREREPEQYREILQNCRTAAERMRALVESLLVLARQDLPGPEVSHVSCDLAEIANGVADLLQPLADEHSTKIERELSPAPVSGDPHSLAMVVQNLLSNALIHPPAGGVVRLKTIANGSGSILEVGDNGPGIDPEHLPRLFDRFYRADSARNQTNGHSGLGLAITKTIVEGHGGKIEVKSEHGSGTIFRVELPGSGV</sequence>
<dbReference type="CDD" id="cd00075">
    <property type="entry name" value="HATPase"/>
    <property type="match status" value="1"/>
</dbReference>
<evidence type="ECO:0000256" key="1">
    <source>
        <dbReference type="ARBA" id="ARBA00000085"/>
    </source>
</evidence>
<dbReference type="CDD" id="cd06225">
    <property type="entry name" value="HAMP"/>
    <property type="match status" value="1"/>
</dbReference>
<accession>A0A858RRU5</accession>
<keyword evidence="5" id="KW-0808">Transferase</keyword>
<name>A0A858RRU5_9BACT</name>
<dbReference type="KEGG" id="luo:HHL09_23715"/>
<dbReference type="InterPro" id="IPR003660">
    <property type="entry name" value="HAMP_dom"/>
</dbReference>
<dbReference type="InterPro" id="IPR003594">
    <property type="entry name" value="HATPase_dom"/>
</dbReference>
<dbReference type="Proteomes" id="UP000501812">
    <property type="component" value="Chromosome"/>
</dbReference>
<dbReference type="EMBL" id="CP051774">
    <property type="protein sequence ID" value="QJE98663.1"/>
    <property type="molecule type" value="Genomic_DNA"/>
</dbReference>
<dbReference type="GO" id="GO:0005886">
    <property type="term" value="C:plasma membrane"/>
    <property type="evidence" value="ECO:0007669"/>
    <property type="project" value="TreeGrafter"/>
</dbReference>
<protein>
    <recommendedName>
        <fullName evidence="3">histidine kinase</fullName>
        <ecNumber evidence="3">2.7.13.3</ecNumber>
    </recommendedName>
</protein>
<dbReference type="GO" id="GO:0000155">
    <property type="term" value="F:phosphorelay sensor kinase activity"/>
    <property type="evidence" value="ECO:0007669"/>
    <property type="project" value="InterPro"/>
</dbReference>
<dbReference type="PANTHER" id="PTHR45436">
    <property type="entry name" value="SENSOR HISTIDINE KINASE YKOH"/>
    <property type="match status" value="1"/>
</dbReference>
<dbReference type="SUPFAM" id="SSF55874">
    <property type="entry name" value="ATPase domain of HSP90 chaperone/DNA topoisomerase II/histidine kinase"/>
    <property type="match status" value="1"/>
</dbReference>
<dbReference type="SMART" id="SM00387">
    <property type="entry name" value="HATPase_c"/>
    <property type="match status" value="1"/>
</dbReference>
<evidence type="ECO:0000256" key="10">
    <source>
        <dbReference type="ARBA" id="ARBA00023136"/>
    </source>
</evidence>
<dbReference type="SMART" id="SM00388">
    <property type="entry name" value="HisKA"/>
    <property type="match status" value="1"/>
</dbReference>
<dbReference type="Pfam" id="PF00672">
    <property type="entry name" value="HAMP"/>
    <property type="match status" value="1"/>
</dbReference>